<evidence type="ECO:0000256" key="1">
    <source>
        <dbReference type="ARBA" id="ARBA00004123"/>
    </source>
</evidence>
<protein>
    <recommendedName>
        <fullName evidence="12">Ku domain-containing protein</fullName>
    </recommendedName>
</protein>
<keyword evidence="3" id="KW-0547">Nucleotide-binding</keyword>
<evidence type="ECO:0000256" key="2">
    <source>
        <dbReference type="ARBA" id="ARBA00007726"/>
    </source>
</evidence>
<evidence type="ECO:0000256" key="4">
    <source>
        <dbReference type="ARBA" id="ARBA00022763"/>
    </source>
</evidence>
<name>A0A182NAS9_9DIPT</name>
<keyword evidence="9" id="KW-0233">DNA recombination</keyword>
<dbReference type="Gene3D" id="3.40.50.410">
    <property type="entry name" value="von Willebrand factor, type A domain"/>
    <property type="match status" value="1"/>
</dbReference>
<dbReference type="InterPro" id="IPR024193">
    <property type="entry name" value="Ku80"/>
</dbReference>
<dbReference type="Proteomes" id="UP000075884">
    <property type="component" value="Unassembled WGS sequence"/>
</dbReference>
<sequence length="733" mass="81070">MARASGKAHMIVLDVGRSSSIATGTDKETFFEKSKTCVSLLIQRMIFSAPNDQVGMVLFGTPETNNQLNVELGGYENICEAFELKPANWQTLRILENQVSRSDAEVNWLDALIVATNFLRNGALGKKFTEHSIVLISPMFLRADVDEGQLETVTDAISAMCGVLHVITNHVQHSAASVGPIFTSSGAFDSCIQPATRTASRCHNERLVMDVFKRLNEGTVSNINWAVRTLAFVDPKAVRPMPWNSTLTIGTKLKLSISAFVQISEQKGLGSFKVDNIDGSATRVEMKTEHFLNDKKIDLLMQDVIVGYMYGSTPVPFDSTIDIEYRSGESRLACLGFTASSNILEEHLSGHGAHVVVAKKGCSASNKKLCALIKAMHELDVAMIATKVYRKDTKPRLNALLPTYKNEVPCFVMMELIFKDELCSLKFPALLRTKHKPKDEQYEAVGKLIDSMSLMDAIEDSSGECREAFGLHSTYNPTLQHVYRTVAHRALNPKQSLPLADSALRELMEVPKPLAERSKPAVEQVKNLFELKEIQSKTRTEWLQRVAKISAGTVTNSQSSISTIDSGIFQEDDGDNGSGTRRKVVSVGTVTPSEDFALLLRRGEKFATVATQLQNAVFELLFTSMRPPGDKVVAALVVYRGEAIKLGPYRYNEWIAEFKETLLARRKEQFWERVIVGERLGLIGAHESDMSTVSEEQAASFYKVPAESKGAEENSGGDFIDPDFLLDELNGTF</sequence>
<keyword evidence="6" id="KW-0347">Helicase</keyword>
<dbReference type="InterPro" id="IPR036494">
    <property type="entry name" value="Ku_C_sf"/>
</dbReference>
<comment type="subcellular location">
    <subcellularLocation>
        <location evidence="1">Nucleus</location>
    </subcellularLocation>
</comment>
<dbReference type="CDD" id="cd00873">
    <property type="entry name" value="KU80"/>
    <property type="match status" value="1"/>
</dbReference>
<comment type="similarity">
    <text evidence="2">Belongs to the ku80 family.</text>
</comment>
<dbReference type="GO" id="GO:0000723">
    <property type="term" value="P:telomere maintenance"/>
    <property type="evidence" value="ECO:0007669"/>
    <property type="project" value="InterPro"/>
</dbReference>
<dbReference type="GO" id="GO:0016787">
    <property type="term" value="F:hydrolase activity"/>
    <property type="evidence" value="ECO:0007669"/>
    <property type="project" value="UniProtKB-KW"/>
</dbReference>
<dbReference type="GO" id="GO:0042162">
    <property type="term" value="F:telomeric DNA binding"/>
    <property type="evidence" value="ECO:0007669"/>
    <property type="project" value="InterPro"/>
</dbReference>
<dbReference type="SMART" id="SM00559">
    <property type="entry name" value="Ku78"/>
    <property type="match status" value="1"/>
</dbReference>
<evidence type="ECO:0000256" key="10">
    <source>
        <dbReference type="ARBA" id="ARBA00023204"/>
    </source>
</evidence>
<evidence type="ECO:0000313" key="13">
    <source>
        <dbReference type="EnsemblMetazoa" id="ADIR004755-PA"/>
    </source>
</evidence>
<keyword evidence="5" id="KW-0378">Hydrolase</keyword>
<keyword evidence="7" id="KW-0067">ATP-binding</keyword>
<keyword evidence="11" id="KW-0539">Nucleus</keyword>
<evidence type="ECO:0000256" key="9">
    <source>
        <dbReference type="ARBA" id="ARBA00023172"/>
    </source>
</evidence>
<dbReference type="Pfam" id="PF08785">
    <property type="entry name" value="Ku_PK_bind"/>
    <property type="match status" value="1"/>
</dbReference>
<proteinExistence type="inferred from homology"/>
<dbReference type="Gene3D" id="2.40.290.10">
    <property type="match status" value="1"/>
</dbReference>
<dbReference type="InterPro" id="IPR005160">
    <property type="entry name" value="Ku_C"/>
</dbReference>
<evidence type="ECO:0000256" key="8">
    <source>
        <dbReference type="ARBA" id="ARBA00023125"/>
    </source>
</evidence>
<keyword evidence="14" id="KW-1185">Reference proteome</keyword>
<evidence type="ECO:0000256" key="3">
    <source>
        <dbReference type="ARBA" id="ARBA00022741"/>
    </source>
</evidence>
<dbReference type="Gene3D" id="1.10.1600.10">
    <property type="match status" value="1"/>
</dbReference>
<dbReference type="InterPro" id="IPR014893">
    <property type="entry name" value="Ku_PK_bind"/>
</dbReference>
<dbReference type="GO" id="GO:0006303">
    <property type="term" value="P:double-strand break repair via nonhomologous end joining"/>
    <property type="evidence" value="ECO:0007669"/>
    <property type="project" value="InterPro"/>
</dbReference>
<keyword evidence="8" id="KW-0238">DNA-binding</keyword>
<dbReference type="GO" id="GO:0003684">
    <property type="term" value="F:damaged DNA binding"/>
    <property type="evidence" value="ECO:0007669"/>
    <property type="project" value="InterPro"/>
</dbReference>
<evidence type="ECO:0000313" key="14">
    <source>
        <dbReference type="Proteomes" id="UP000075884"/>
    </source>
</evidence>
<dbReference type="FunFam" id="1.10.1600.10:FF:000002">
    <property type="entry name" value="X-ray repair cross-complementing protein 5"/>
    <property type="match status" value="1"/>
</dbReference>
<dbReference type="GO" id="GO:0006310">
    <property type="term" value="P:DNA recombination"/>
    <property type="evidence" value="ECO:0007669"/>
    <property type="project" value="UniProtKB-KW"/>
</dbReference>
<dbReference type="SUPFAM" id="SSF100939">
    <property type="entry name" value="SPOC domain-like"/>
    <property type="match status" value="1"/>
</dbReference>
<dbReference type="SUPFAM" id="SSF101420">
    <property type="entry name" value="C-terminal domain of Ku80"/>
    <property type="match status" value="1"/>
</dbReference>
<dbReference type="Pfam" id="PF02735">
    <property type="entry name" value="Ku"/>
    <property type="match status" value="1"/>
</dbReference>
<dbReference type="AlphaFoldDB" id="A0A182NAS9"/>
<feature type="domain" description="Ku" evidence="12">
    <location>
        <begin position="296"/>
        <end position="433"/>
    </location>
</feature>
<dbReference type="PANTHER" id="PTHR12604">
    <property type="entry name" value="KU AUTOANTIGEN DNA HELICASE"/>
    <property type="match status" value="1"/>
</dbReference>
<keyword evidence="4" id="KW-0227">DNA damage</keyword>
<dbReference type="GO" id="GO:0043564">
    <property type="term" value="C:Ku70:Ku80 complex"/>
    <property type="evidence" value="ECO:0007669"/>
    <property type="project" value="InterPro"/>
</dbReference>
<dbReference type="PANTHER" id="PTHR12604:SF4">
    <property type="entry name" value="X-RAY REPAIR CROSS-COMPLEMENTING PROTEIN 5"/>
    <property type="match status" value="1"/>
</dbReference>
<accession>A0A182NAS9</accession>
<evidence type="ECO:0000259" key="12">
    <source>
        <dbReference type="SMART" id="SM00559"/>
    </source>
</evidence>
<dbReference type="GO" id="GO:0003690">
    <property type="term" value="F:double-stranded DNA binding"/>
    <property type="evidence" value="ECO:0007669"/>
    <property type="project" value="TreeGrafter"/>
</dbReference>
<evidence type="ECO:0000256" key="6">
    <source>
        <dbReference type="ARBA" id="ARBA00022806"/>
    </source>
</evidence>
<dbReference type="GO" id="GO:0003678">
    <property type="term" value="F:DNA helicase activity"/>
    <property type="evidence" value="ECO:0007669"/>
    <property type="project" value="InterPro"/>
</dbReference>
<evidence type="ECO:0000256" key="7">
    <source>
        <dbReference type="ARBA" id="ARBA00022840"/>
    </source>
</evidence>
<dbReference type="EnsemblMetazoa" id="ADIR004755-RA">
    <property type="protein sequence ID" value="ADIR004755-PA"/>
    <property type="gene ID" value="ADIR004755"/>
</dbReference>
<dbReference type="InterPro" id="IPR006164">
    <property type="entry name" value="DNA_bd_Ku70/Ku80"/>
</dbReference>
<reference evidence="13" key="2">
    <citation type="submission" date="2020-05" db="UniProtKB">
        <authorList>
            <consortium name="EnsemblMetazoa"/>
        </authorList>
    </citation>
    <scope>IDENTIFICATION</scope>
    <source>
        <strain evidence="13">WRAIR2</strain>
    </source>
</reference>
<dbReference type="GO" id="GO:0005524">
    <property type="term" value="F:ATP binding"/>
    <property type="evidence" value="ECO:0007669"/>
    <property type="project" value="UniProtKB-KW"/>
</dbReference>
<dbReference type="STRING" id="7168.A0A182NAS9"/>
<reference evidence="14" key="1">
    <citation type="submission" date="2013-03" db="EMBL/GenBank/DDBJ databases">
        <title>The Genome Sequence of Anopheles dirus WRAIR2.</title>
        <authorList>
            <consortium name="The Broad Institute Genomics Platform"/>
            <person name="Neafsey D.E."/>
            <person name="Walton C."/>
            <person name="Walker B."/>
            <person name="Young S.K."/>
            <person name="Zeng Q."/>
            <person name="Gargeya S."/>
            <person name="Fitzgerald M."/>
            <person name="Haas B."/>
            <person name="Abouelleil A."/>
            <person name="Allen A.W."/>
            <person name="Alvarado L."/>
            <person name="Arachchi H.M."/>
            <person name="Berlin A.M."/>
            <person name="Chapman S.B."/>
            <person name="Gainer-Dewar J."/>
            <person name="Goldberg J."/>
            <person name="Griggs A."/>
            <person name="Gujja S."/>
            <person name="Hansen M."/>
            <person name="Howarth C."/>
            <person name="Imamovic A."/>
            <person name="Ireland A."/>
            <person name="Larimer J."/>
            <person name="McCowan C."/>
            <person name="Murphy C."/>
            <person name="Pearson M."/>
            <person name="Poon T.W."/>
            <person name="Priest M."/>
            <person name="Roberts A."/>
            <person name="Saif S."/>
            <person name="Shea T."/>
            <person name="Sisk P."/>
            <person name="Sykes S."/>
            <person name="Wortman J."/>
            <person name="Nusbaum C."/>
            <person name="Birren B."/>
        </authorList>
    </citation>
    <scope>NUCLEOTIDE SEQUENCE [LARGE SCALE GENOMIC DNA]</scope>
    <source>
        <strain evidence="14">WRAIR2</strain>
    </source>
</reference>
<dbReference type="VEuPathDB" id="VectorBase:ADIR004755"/>
<dbReference type="Pfam" id="PF03731">
    <property type="entry name" value="Ku_N"/>
    <property type="match status" value="1"/>
</dbReference>
<dbReference type="InterPro" id="IPR016194">
    <property type="entry name" value="SPOC-like_C_dom_sf"/>
</dbReference>
<organism evidence="13 14">
    <name type="scientific">Anopheles dirus</name>
    <dbReference type="NCBI Taxonomy" id="7168"/>
    <lineage>
        <taxon>Eukaryota</taxon>
        <taxon>Metazoa</taxon>
        <taxon>Ecdysozoa</taxon>
        <taxon>Arthropoda</taxon>
        <taxon>Hexapoda</taxon>
        <taxon>Insecta</taxon>
        <taxon>Pterygota</taxon>
        <taxon>Neoptera</taxon>
        <taxon>Endopterygota</taxon>
        <taxon>Diptera</taxon>
        <taxon>Nematocera</taxon>
        <taxon>Culicoidea</taxon>
        <taxon>Culicidae</taxon>
        <taxon>Anophelinae</taxon>
        <taxon>Anopheles</taxon>
    </lineage>
</organism>
<evidence type="ECO:0000256" key="5">
    <source>
        <dbReference type="ARBA" id="ARBA00022801"/>
    </source>
</evidence>
<keyword evidence="10" id="KW-0234">DNA repair</keyword>
<dbReference type="SUPFAM" id="SSF53300">
    <property type="entry name" value="vWA-like"/>
    <property type="match status" value="1"/>
</dbReference>
<dbReference type="Pfam" id="PF03730">
    <property type="entry name" value="Ku_C"/>
    <property type="match status" value="1"/>
</dbReference>
<evidence type="ECO:0000256" key="11">
    <source>
        <dbReference type="ARBA" id="ARBA00023242"/>
    </source>
</evidence>
<dbReference type="Gene3D" id="1.25.40.240">
    <property type="entry name" value="Ku, C-terminal domain"/>
    <property type="match status" value="1"/>
</dbReference>
<dbReference type="InterPro" id="IPR036465">
    <property type="entry name" value="vWFA_dom_sf"/>
</dbReference>
<dbReference type="InterPro" id="IPR005161">
    <property type="entry name" value="Ku_N"/>
</dbReference>